<reference evidence="9" key="1">
    <citation type="submission" date="2012-12" db="EMBL/GenBank/DDBJ databases">
        <authorList>
            <person name="Hellsten U."/>
            <person name="Grimwood J."/>
            <person name="Chapman J.A."/>
            <person name="Shapiro H."/>
            <person name="Aerts A."/>
            <person name="Otillar R.P."/>
            <person name="Terry A.Y."/>
            <person name="Boore J.L."/>
            <person name="Simakov O."/>
            <person name="Marletaz F."/>
            <person name="Cho S.-J."/>
            <person name="Edsinger-Gonzales E."/>
            <person name="Havlak P."/>
            <person name="Kuo D.-H."/>
            <person name="Larsson T."/>
            <person name="Lv J."/>
            <person name="Arendt D."/>
            <person name="Savage R."/>
            <person name="Osoegawa K."/>
            <person name="de Jong P."/>
            <person name="Lindberg D.R."/>
            <person name="Seaver E.C."/>
            <person name="Weisblat D.A."/>
            <person name="Putnam N.H."/>
            <person name="Grigoriev I.V."/>
            <person name="Rokhsar D.S."/>
        </authorList>
    </citation>
    <scope>NUCLEOTIDE SEQUENCE</scope>
</reference>
<name>T1FNY0_HELRO</name>
<evidence type="ECO:0000256" key="5">
    <source>
        <dbReference type="SAM" id="MobiDB-lite"/>
    </source>
</evidence>
<dbReference type="InterPro" id="IPR043129">
    <property type="entry name" value="ATPase_NBD"/>
</dbReference>
<dbReference type="SUPFAM" id="SSF53067">
    <property type="entry name" value="Actin-like ATPase domain"/>
    <property type="match status" value="2"/>
</dbReference>
<evidence type="ECO:0000256" key="3">
    <source>
        <dbReference type="ARBA" id="ARBA00014974"/>
    </source>
</evidence>
<dbReference type="PANTHER" id="PTHR12862">
    <property type="entry name" value="BADF TYPE ATPASE DOMAIN-CONTAINING PROTEIN"/>
    <property type="match status" value="1"/>
</dbReference>
<dbReference type="EMBL" id="KB095927">
    <property type="protein sequence ID" value="ESO09707.1"/>
    <property type="molecule type" value="Genomic_DNA"/>
</dbReference>
<comment type="similarity">
    <text evidence="1">Belongs to the eukaryotic-type N-acetylglucosamine kinase family.</text>
</comment>
<reference evidence="8" key="3">
    <citation type="submission" date="2015-06" db="UniProtKB">
        <authorList>
            <consortium name="EnsemblMetazoa"/>
        </authorList>
    </citation>
    <scope>IDENTIFICATION</scope>
</reference>
<feature type="region of interest" description="Disordered" evidence="5">
    <location>
        <begin position="303"/>
        <end position="323"/>
    </location>
</feature>
<sequence length="369" mass="40536">MADVIFGGIEGGGSSTSIVLVDASGHVLVEMKEDVSTNHFNIGLEECARRLINLTNKAKNEINFSTDTPIKSLGLTLSGGDNKEACDRLTRLIKDYSPNLSERYFIACDTVGTIAAASKSGGIVLIAGTGSSGLLMNPDGQTFRCGGWGHMLGDEGSAYWVTQYCLRILFNTMDGLVISPYDTTIMYHIMCQHFNVKTQFDMLEHMYTNFKKERIASACEKIAQGAHHGDQLCQHAFTEAGKLLAYHVCALLHHADESLFEGGLKVICTGSVWKSWDLLKSGFIAGLTSRLTQSRETFKFFHNNSNNNNNNSNNNTTTNNNNGKPMRLILMHITGNSTMGAAYLASEAVNQPIPFDREKNTEVFFSMEL</sequence>
<evidence type="ECO:0000256" key="1">
    <source>
        <dbReference type="ARBA" id="ARBA00006198"/>
    </source>
</evidence>
<dbReference type="EC" id="2.7.1.59" evidence="2"/>
<dbReference type="AlphaFoldDB" id="T1FNY0"/>
<evidence type="ECO:0000259" key="6">
    <source>
        <dbReference type="Pfam" id="PF01869"/>
    </source>
</evidence>
<protein>
    <recommendedName>
        <fullName evidence="3">N-acetyl-D-glucosamine kinase</fullName>
        <ecNumber evidence="2">2.7.1.59</ecNumber>
    </recommendedName>
    <alternativeName>
        <fullName evidence="4">GlcNAc kinase</fullName>
    </alternativeName>
</protein>
<keyword evidence="9" id="KW-1185">Reference proteome</keyword>
<dbReference type="Gene3D" id="3.30.420.40">
    <property type="match status" value="1"/>
</dbReference>
<dbReference type="HOGENOM" id="CLU_016274_0_0_1"/>
<dbReference type="KEGG" id="hro:HELRODRAFT_186296"/>
<dbReference type="OrthoDB" id="311172at2759"/>
<dbReference type="Pfam" id="PF01869">
    <property type="entry name" value="BcrAD_BadFG"/>
    <property type="match status" value="1"/>
</dbReference>
<evidence type="ECO:0000313" key="9">
    <source>
        <dbReference type="Proteomes" id="UP000015101"/>
    </source>
</evidence>
<dbReference type="GO" id="GO:0045127">
    <property type="term" value="F:N-acetylglucosamine kinase activity"/>
    <property type="evidence" value="ECO:0000318"/>
    <property type="project" value="GO_Central"/>
</dbReference>
<dbReference type="RefSeq" id="XP_009012177.1">
    <property type="nucleotide sequence ID" value="XM_009013929.1"/>
</dbReference>
<evidence type="ECO:0000313" key="7">
    <source>
        <dbReference type="EMBL" id="ESO09707.1"/>
    </source>
</evidence>
<dbReference type="eggNOG" id="KOG1794">
    <property type="taxonomic scope" value="Eukaryota"/>
</dbReference>
<evidence type="ECO:0000256" key="4">
    <source>
        <dbReference type="ARBA" id="ARBA00031123"/>
    </source>
</evidence>
<dbReference type="InterPro" id="IPR039758">
    <property type="entry name" value="NAGK-like"/>
</dbReference>
<dbReference type="FunCoup" id="T1FNY0">
    <property type="interactions" value="311"/>
</dbReference>
<dbReference type="GeneID" id="20210527"/>
<dbReference type="CDD" id="cd24078">
    <property type="entry name" value="ASKHA_NBD_NAGK_meta"/>
    <property type="match status" value="1"/>
</dbReference>
<dbReference type="Proteomes" id="UP000015101">
    <property type="component" value="Unassembled WGS sequence"/>
</dbReference>
<accession>T1FNY0</accession>
<dbReference type="CTD" id="20210527"/>
<gene>
    <name evidence="8" type="primary">20210527</name>
    <name evidence="7" type="ORF">HELRODRAFT_186296</name>
</gene>
<evidence type="ECO:0000256" key="2">
    <source>
        <dbReference type="ARBA" id="ARBA00012122"/>
    </source>
</evidence>
<proteinExistence type="inferred from homology"/>
<feature type="domain" description="ATPase BadF/BadG/BcrA/BcrD type" evidence="6">
    <location>
        <begin position="8"/>
        <end position="277"/>
    </location>
</feature>
<evidence type="ECO:0000313" key="8">
    <source>
        <dbReference type="EnsemblMetazoa" id="HelroP186296"/>
    </source>
</evidence>
<dbReference type="EnsemblMetazoa" id="HelroT186296">
    <property type="protein sequence ID" value="HelroP186296"/>
    <property type="gene ID" value="HelroG186296"/>
</dbReference>
<dbReference type="PANTHER" id="PTHR12862:SF0">
    <property type="entry name" value="N-ACETYL-D-GLUCOSAMINE KINASE"/>
    <property type="match status" value="1"/>
</dbReference>
<organism evidence="8 9">
    <name type="scientific">Helobdella robusta</name>
    <name type="common">Californian leech</name>
    <dbReference type="NCBI Taxonomy" id="6412"/>
    <lineage>
        <taxon>Eukaryota</taxon>
        <taxon>Metazoa</taxon>
        <taxon>Spiralia</taxon>
        <taxon>Lophotrochozoa</taxon>
        <taxon>Annelida</taxon>
        <taxon>Clitellata</taxon>
        <taxon>Hirudinea</taxon>
        <taxon>Rhynchobdellida</taxon>
        <taxon>Glossiphoniidae</taxon>
        <taxon>Helobdella</taxon>
    </lineage>
</organism>
<dbReference type="OMA" id="IETRYDM"/>
<feature type="compositionally biased region" description="Low complexity" evidence="5">
    <location>
        <begin position="303"/>
        <end position="322"/>
    </location>
</feature>
<dbReference type="STRING" id="6412.T1FNY0"/>
<dbReference type="EMBL" id="AMQM01009079">
    <property type="status" value="NOT_ANNOTATED_CDS"/>
    <property type="molecule type" value="Genomic_DNA"/>
</dbReference>
<dbReference type="InterPro" id="IPR002731">
    <property type="entry name" value="ATPase_BadF"/>
</dbReference>
<dbReference type="InParanoid" id="T1FNY0"/>
<reference evidence="7 9" key="2">
    <citation type="journal article" date="2013" name="Nature">
        <title>Insights into bilaterian evolution from three spiralian genomes.</title>
        <authorList>
            <person name="Simakov O."/>
            <person name="Marletaz F."/>
            <person name="Cho S.J."/>
            <person name="Edsinger-Gonzales E."/>
            <person name="Havlak P."/>
            <person name="Hellsten U."/>
            <person name="Kuo D.H."/>
            <person name="Larsson T."/>
            <person name="Lv J."/>
            <person name="Arendt D."/>
            <person name="Savage R."/>
            <person name="Osoegawa K."/>
            <person name="de Jong P."/>
            <person name="Grimwood J."/>
            <person name="Chapman J.A."/>
            <person name="Shapiro H."/>
            <person name="Aerts A."/>
            <person name="Otillar R.P."/>
            <person name="Terry A.Y."/>
            <person name="Boore J.L."/>
            <person name="Grigoriev I.V."/>
            <person name="Lindberg D.R."/>
            <person name="Seaver E.C."/>
            <person name="Weisblat D.A."/>
            <person name="Putnam N.H."/>
            <person name="Rokhsar D.S."/>
        </authorList>
    </citation>
    <scope>NUCLEOTIDE SEQUENCE</scope>
</reference>